<feature type="region of interest" description="Disordered" evidence="1">
    <location>
        <begin position="105"/>
        <end position="173"/>
    </location>
</feature>
<dbReference type="Proteomes" id="UP000308730">
    <property type="component" value="Unassembled WGS sequence"/>
</dbReference>
<dbReference type="OrthoDB" id="429967at2759"/>
<feature type="compositionally biased region" description="Acidic residues" evidence="1">
    <location>
        <begin position="132"/>
        <end position="149"/>
    </location>
</feature>
<sequence>MTLKRFAEMEDMKFKRVRWLEEFQPGEIRGAELRNALGLNGKDPGEYVQWLPRIADWGYPPGWYSRVDPRLRVWDIVTGADTSDDELGGEADDVPFVIFGEEEEEAVSIPARLPSRKTPELDEASERLSQANDDEIPEKDDESDSDTLSEGEIKQSPADIEASRPAPIRRWATYPDTYFSTRLPVYNGFRLPAVLPSRPFAYGYGPSTLANSFMSAPPPPPGPPPPLPPPPPSTAPPPLPPSGPLLLPTNPSLRSQPSPWTREPSSPDGESDMELSDED</sequence>
<feature type="compositionally biased region" description="Acidic residues" evidence="1">
    <location>
        <begin position="269"/>
        <end position="279"/>
    </location>
</feature>
<name>A0A4S4M4K1_9APHY</name>
<keyword evidence="3" id="KW-1185">Reference proteome</keyword>
<feature type="compositionally biased region" description="Pro residues" evidence="1">
    <location>
        <begin position="216"/>
        <end position="243"/>
    </location>
</feature>
<gene>
    <name evidence="2" type="ORF">EUX98_g9056</name>
</gene>
<comment type="caution">
    <text evidence="2">The sequence shown here is derived from an EMBL/GenBank/DDBJ whole genome shotgun (WGS) entry which is preliminary data.</text>
</comment>
<evidence type="ECO:0000313" key="3">
    <source>
        <dbReference type="Proteomes" id="UP000308730"/>
    </source>
</evidence>
<evidence type="ECO:0000313" key="2">
    <source>
        <dbReference type="EMBL" id="THH17800.1"/>
    </source>
</evidence>
<reference evidence="2 3" key="1">
    <citation type="submission" date="2019-02" db="EMBL/GenBank/DDBJ databases">
        <title>Genome sequencing of the rare red list fungi Antrodiella citrinella (Flaviporus citrinellus).</title>
        <authorList>
            <person name="Buettner E."/>
            <person name="Kellner H."/>
        </authorList>
    </citation>
    <scope>NUCLEOTIDE SEQUENCE [LARGE SCALE GENOMIC DNA]</scope>
    <source>
        <strain evidence="2 3">DSM 108506</strain>
    </source>
</reference>
<organism evidence="2 3">
    <name type="scientific">Antrodiella citrinella</name>
    <dbReference type="NCBI Taxonomy" id="2447956"/>
    <lineage>
        <taxon>Eukaryota</taxon>
        <taxon>Fungi</taxon>
        <taxon>Dikarya</taxon>
        <taxon>Basidiomycota</taxon>
        <taxon>Agaricomycotina</taxon>
        <taxon>Agaricomycetes</taxon>
        <taxon>Polyporales</taxon>
        <taxon>Steccherinaceae</taxon>
        <taxon>Antrodiella</taxon>
    </lineage>
</organism>
<feature type="compositionally biased region" description="Basic and acidic residues" evidence="1">
    <location>
        <begin position="117"/>
        <end position="126"/>
    </location>
</feature>
<feature type="region of interest" description="Disordered" evidence="1">
    <location>
        <begin position="200"/>
        <end position="279"/>
    </location>
</feature>
<evidence type="ECO:0000256" key="1">
    <source>
        <dbReference type="SAM" id="MobiDB-lite"/>
    </source>
</evidence>
<protein>
    <submittedName>
        <fullName evidence="2">Uncharacterized protein</fullName>
    </submittedName>
</protein>
<dbReference type="AlphaFoldDB" id="A0A4S4M4K1"/>
<proteinExistence type="predicted"/>
<feature type="compositionally biased region" description="Low complexity" evidence="1">
    <location>
        <begin position="244"/>
        <end position="253"/>
    </location>
</feature>
<dbReference type="EMBL" id="SGPM01000627">
    <property type="protein sequence ID" value="THH17800.1"/>
    <property type="molecule type" value="Genomic_DNA"/>
</dbReference>
<accession>A0A4S4M4K1</accession>